<comment type="caution">
    <text evidence="2">The sequence shown here is derived from an EMBL/GenBank/DDBJ whole genome shotgun (WGS) entry which is preliminary data.</text>
</comment>
<dbReference type="EMBL" id="CANHGI010000001">
    <property type="protein sequence ID" value="CAI5438595.1"/>
    <property type="molecule type" value="Genomic_DNA"/>
</dbReference>
<keyword evidence="1" id="KW-1133">Transmembrane helix</keyword>
<keyword evidence="1" id="KW-0812">Transmembrane</keyword>
<keyword evidence="3" id="KW-1185">Reference proteome</keyword>
<feature type="transmembrane region" description="Helical" evidence="1">
    <location>
        <begin position="31"/>
        <end position="51"/>
    </location>
</feature>
<dbReference type="Pfam" id="PF12150">
    <property type="entry name" value="MFP2b"/>
    <property type="match status" value="1"/>
</dbReference>
<evidence type="ECO:0000256" key="1">
    <source>
        <dbReference type="SAM" id="Phobius"/>
    </source>
</evidence>
<dbReference type="SUPFAM" id="SSF141739">
    <property type="entry name" value="MFPT repeat-like"/>
    <property type="match status" value="1"/>
</dbReference>
<name>A0A9P1I885_9PELO</name>
<evidence type="ECO:0000313" key="2">
    <source>
        <dbReference type="EMBL" id="CAI5438595.1"/>
    </source>
</evidence>
<dbReference type="InterPro" id="IPR021010">
    <property type="entry name" value="Cytosolic_motility_protein"/>
</dbReference>
<gene>
    <name evidence="2" type="ORF">CAMP_LOCUS1232</name>
</gene>
<accession>A0A9P1I885</accession>
<sequence>MSIFGSIITIQSLILFYSFHQKFRNFRHQHMISLSFLVTFLVTWLLVITVATEINSPTNFTEEEVGSGESWSNDIPTLTGEEPDILRSTVPKTISKRATNVFYNGILDREFFSIFTYLKPIIPKNAVIPLNRQLQRGSGIPQSQYIALWKPRGNAPHWGTISVNSAGKLDGTFVKDNRIYNLSNPDLQSTPVRLLQYVGSETTNNFRFAWIKALDADLATVVSEKELNLCSARMAPAVLREQGFEFLGEANIDTRTMYYVDNGMIHSVKNDLYTNNVYLLIKQQCQCSCPITNYY</sequence>
<protein>
    <submittedName>
        <fullName evidence="2">Uncharacterized protein</fullName>
    </submittedName>
</protein>
<organism evidence="2 3">
    <name type="scientific">Caenorhabditis angaria</name>
    <dbReference type="NCBI Taxonomy" id="860376"/>
    <lineage>
        <taxon>Eukaryota</taxon>
        <taxon>Metazoa</taxon>
        <taxon>Ecdysozoa</taxon>
        <taxon>Nematoda</taxon>
        <taxon>Chromadorea</taxon>
        <taxon>Rhabditida</taxon>
        <taxon>Rhabditina</taxon>
        <taxon>Rhabditomorpha</taxon>
        <taxon>Rhabditoidea</taxon>
        <taxon>Rhabditidae</taxon>
        <taxon>Peloderinae</taxon>
        <taxon>Caenorhabditis</taxon>
    </lineage>
</organism>
<dbReference type="OrthoDB" id="5831912at2759"/>
<dbReference type="Proteomes" id="UP001152747">
    <property type="component" value="Unassembled WGS sequence"/>
</dbReference>
<keyword evidence="1" id="KW-0472">Membrane</keyword>
<dbReference type="AlphaFoldDB" id="A0A9P1I885"/>
<evidence type="ECO:0000313" key="3">
    <source>
        <dbReference type="Proteomes" id="UP001152747"/>
    </source>
</evidence>
<reference evidence="2" key="1">
    <citation type="submission" date="2022-11" db="EMBL/GenBank/DDBJ databases">
        <authorList>
            <person name="Kikuchi T."/>
        </authorList>
    </citation>
    <scope>NUCLEOTIDE SEQUENCE</scope>
    <source>
        <strain evidence="2">PS1010</strain>
    </source>
</reference>
<proteinExistence type="predicted"/>